<dbReference type="FunFam" id="3.20.20.10:FF:000003">
    <property type="entry name" value="Diaminopimelate decarboxylase"/>
    <property type="match status" value="1"/>
</dbReference>
<feature type="active site" description="Proton donor" evidence="13">
    <location>
        <position position="353"/>
    </location>
</feature>
<keyword evidence="17" id="KW-1185">Reference proteome</keyword>
<comment type="catalytic activity">
    <reaction evidence="7 12 14">
        <text>meso-2,6-diaminopimelate + H(+) = L-lysine + CO2</text>
        <dbReference type="Rhea" id="RHEA:15101"/>
        <dbReference type="ChEBI" id="CHEBI:15378"/>
        <dbReference type="ChEBI" id="CHEBI:16526"/>
        <dbReference type="ChEBI" id="CHEBI:32551"/>
        <dbReference type="ChEBI" id="CHEBI:57791"/>
        <dbReference type="EC" id="4.1.1.20"/>
    </reaction>
</comment>
<keyword evidence="6 12" id="KW-0456">Lyase</keyword>
<gene>
    <name evidence="12 16" type="primary">lysA</name>
    <name evidence="16" type="ORF">Ami103574_00015</name>
</gene>
<dbReference type="GO" id="GO:0030170">
    <property type="term" value="F:pyridoxal phosphate binding"/>
    <property type="evidence" value="ECO:0007669"/>
    <property type="project" value="UniProtKB-UniRule"/>
</dbReference>
<dbReference type="HAMAP" id="MF_02120">
    <property type="entry name" value="LysA"/>
    <property type="match status" value="1"/>
</dbReference>
<dbReference type="InterPro" id="IPR009006">
    <property type="entry name" value="Ala_racemase/Decarboxylase_C"/>
</dbReference>
<keyword evidence="2 12" id="KW-0028">Amino-acid biosynthesis</keyword>
<keyword evidence="4 12" id="KW-0663">Pyridoxal phosphate</keyword>
<dbReference type="GO" id="GO:0009089">
    <property type="term" value="P:lysine biosynthetic process via diaminopimelate"/>
    <property type="evidence" value="ECO:0007669"/>
    <property type="project" value="UniProtKB-UniRule"/>
</dbReference>
<evidence type="ECO:0000256" key="6">
    <source>
        <dbReference type="ARBA" id="ARBA00023239"/>
    </source>
</evidence>
<dbReference type="PRINTS" id="PR01181">
    <property type="entry name" value="DAPDCRBXLASE"/>
</dbReference>
<evidence type="ECO:0000313" key="17">
    <source>
        <dbReference type="Proteomes" id="UP000466848"/>
    </source>
</evidence>
<evidence type="ECO:0000256" key="8">
    <source>
        <dbReference type="ARBA" id="ARBA00060643"/>
    </source>
</evidence>
<dbReference type="Proteomes" id="UP000466848">
    <property type="component" value="Chromosome"/>
</dbReference>
<evidence type="ECO:0000313" key="16">
    <source>
        <dbReference type="EMBL" id="QIB67799.1"/>
    </source>
</evidence>
<evidence type="ECO:0000256" key="11">
    <source>
        <dbReference type="ARBA" id="ARBA00074972"/>
    </source>
</evidence>
<dbReference type="EMBL" id="CP048649">
    <property type="protein sequence ID" value="QIB67799.1"/>
    <property type="molecule type" value="Genomic_DNA"/>
</dbReference>
<dbReference type="InterPro" id="IPR002986">
    <property type="entry name" value="DAP_deCOOHase_LysA"/>
</dbReference>
<dbReference type="AlphaFoldDB" id="A0A858BRI6"/>
<dbReference type="PANTHER" id="PTHR43727">
    <property type="entry name" value="DIAMINOPIMELATE DECARBOXYLASE"/>
    <property type="match status" value="1"/>
</dbReference>
<dbReference type="FunFam" id="2.40.37.10:FF:000003">
    <property type="entry name" value="Diaminopimelate decarboxylase"/>
    <property type="match status" value="1"/>
</dbReference>
<feature type="binding site" evidence="12">
    <location>
        <position position="354"/>
    </location>
    <ligand>
        <name>substrate</name>
    </ligand>
</feature>
<feature type="binding site" evidence="12">
    <location>
        <position position="322"/>
    </location>
    <ligand>
        <name>substrate</name>
    </ligand>
</feature>
<dbReference type="PANTHER" id="PTHR43727:SF2">
    <property type="entry name" value="GROUP IV DECARBOXYLASE"/>
    <property type="match status" value="1"/>
</dbReference>
<evidence type="ECO:0000256" key="9">
    <source>
        <dbReference type="ARBA" id="ARBA00060983"/>
    </source>
</evidence>
<evidence type="ECO:0000259" key="15">
    <source>
        <dbReference type="Pfam" id="PF02784"/>
    </source>
</evidence>
<comment type="cofactor">
    <cofactor evidence="1 12 13 14">
        <name>pyridoxal 5'-phosphate</name>
        <dbReference type="ChEBI" id="CHEBI:597326"/>
    </cofactor>
</comment>
<evidence type="ECO:0000256" key="4">
    <source>
        <dbReference type="ARBA" id="ARBA00022898"/>
    </source>
</evidence>
<proteinExistence type="inferred from homology"/>
<dbReference type="CDD" id="cd06828">
    <property type="entry name" value="PLPDE_III_DapDC"/>
    <property type="match status" value="1"/>
</dbReference>
<comment type="subunit">
    <text evidence="12">Homodimer.</text>
</comment>
<comment type="pathway">
    <text evidence="8 12 14">Amino-acid biosynthesis; L-lysine biosynthesis via DAP pathway; L-lysine from DL-2,6-diaminopimelate: step 1/1.</text>
</comment>
<evidence type="ECO:0000256" key="2">
    <source>
        <dbReference type="ARBA" id="ARBA00022605"/>
    </source>
</evidence>
<dbReference type="GO" id="GO:0008836">
    <property type="term" value="F:diaminopimelate decarboxylase activity"/>
    <property type="evidence" value="ECO:0007669"/>
    <property type="project" value="UniProtKB-UniRule"/>
</dbReference>
<evidence type="ECO:0000256" key="5">
    <source>
        <dbReference type="ARBA" id="ARBA00023154"/>
    </source>
</evidence>
<feature type="binding site" evidence="12">
    <location>
        <position position="240"/>
    </location>
    <ligand>
        <name>pyridoxal 5'-phosphate</name>
        <dbReference type="ChEBI" id="CHEBI:597326"/>
    </ligand>
</feature>
<dbReference type="InterPro" id="IPR022644">
    <property type="entry name" value="De-COase2_N"/>
</dbReference>
<keyword evidence="5 12" id="KW-0457">Lysine biosynthesis</keyword>
<feature type="domain" description="Orn/DAP/Arg decarboxylase 2 N-terminal" evidence="15">
    <location>
        <begin position="41"/>
        <end position="288"/>
    </location>
</feature>
<feature type="binding site" evidence="12">
    <location>
        <position position="326"/>
    </location>
    <ligand>
        <name>substrate</name>
    </ligand>
</feature>
<evidence type="ECO:0000256" key="7">
    <source>
        <dbReference type="ARBA" id="ARBA00050464"/>
    </source>
</evidence>
<dbReference type="Gene3D" id="2.40.37.10">
    <property type="entry name" value="Lyase, Ornithine Decarboxylase, Chain A, domain 1"/>
    <property type="match status" value="1"/>
</dbReference>
<feature type="binding site" evidence="12">
    <location>
        <position position="285"/>
    </location>
    <ligand>
        <name>substrate</name>
    </ligand>
</feature>
<feature type="binding site" evidence="12">
    <location>
        <begin position="282"/>
        <end position="285"/>
    </location>
    <ligand>
        <name>pyridoxal 5'-phosphate</name>
        <dbReference type="ChEBI" id="CHEBI:597326"/>
    </ligand>
</feature>
<dbReference type="SUPFAM" id="SSF51419">
    <property type="entry name" value="PLP-binding barrel"/>
    <property type="match status" value="1"/>
</dbReference>
<feature type="binding site" evidence="12">
    <location>
        <position position="382"/>
    </location>
    <ligand>
        <name>pyridoxal 5'-phosphate</name>
        <dbReference type="ChEBI" id="CHEBI:597326"/>
    </ligand>
</feature>
<accession>A0A858BRI6</accession>
<dbReference type="InterPro" id="IPR000183">
    <property type="entry name" value="Orn/DAP/Arg_de-COase"/>
</dbReference>
<evidence type="ECO:0000256" key="1">
    <source>
        <dbReference type="ARBA" id="ARBA00001933"/>
    </source>
</evidence>
<dbReference type="Gene3D" id="3.20.20.10">
    <property type="entry name" value="Alanine racemase"/>
    <property type="match status" value="1"/>
</dbReference>
<comment type="similarity">
    <text evidence="9 12">Belongs to the Orn/Lys/Arg decarboxylase class-II family. LysA subfamily.</text>
</comment>
<dbReference type="RefSeq" id="WP_163064720.1">
    <property type="nucleotide sequence ID" value="NZ_CP048649.1"/>
</dbReference>
<keyword evidence="3 12" id="KW-0210">Decarboxylase</keyword>
<sequence>MMKKKDFIFDGCNMTELAAKYGTPLYVMSESSIVDKCREIKARFLNQYPNTRAVFASKAFQTLEVCRIVTREGLGMDTVSGGEIYTAHKAGVPMENLDFHGNNKTLQEIQMAVDYNVGRIVVDNRYELQNLNQYAGEANKKVKILFRFTPGVDSHTHKFITTGQLDSKFGIPLENGILKEMVKLAEEMEHVELMGFHFHVGSQLSSNEAHLAALDIALKMMKEVKAELGFETKELNIGGGFGIHYTGDEKTVNISEFLDPVMEELYVKCEEYGLSVPEITIEPGRWIVGEAGVTLYTVGSIKEIPGIRKYIGIDGGMTDNIRPGLYDAKYEALIANKMNQQETEVVSIAGKCCESTDILIYDIELPKAESGDILAVLGTGAYCYALSSNYNRIPRAAVVLVKDGEDRLIVKRETYEEMISREI</sequence>
<name>A0A858BRI6_9FIRM</name>
<dbReference type="Pfam" id="PF02784">
    <property type="entry name" value="Orn_Arg_deC_N"/>
    <property type="match status" value="1"/>
</dbReference>
<evidence type="ECO:0000256" key="12">
    <source>
        <dbReference type="HAMAP-Rule" id="MF_02120"/>
    </source>
</evidence>
<dbReference type="PRINTS" id="PR01179">
    <property type="entry name" value="ODADCRBXLASE"/>
</dbReference>
<feature type="binding site" evidence="12">
    <location>
        <position position="382"/>
    </location>
    <ligand>
        <name>substrate</name>
    </ligand>
</feature>
<dbReference type="SUPFAM" id="SSF50621">
    <property type="entry name" value="Alanine racemase C-terminal domain-like"/>
    <property type="match status" value="1"/>
</dbReference>
<evidence type="ECO:0000256" key="14">
    <source>
        <dbReference type="RuleBase" id="RU003738"/>
    </source>
</evidence>
<protein>
    <recommendedName>
        <fullName evidence="11 12">Diaminopimelate decarboxylase</fullName>
        <shortName evidence="12">DAP decarboxylase</shortName>
        <shortName evidence="12">DAPDC</shortName>
        <ecNumber evidence="10 12">4.1.1.20</ecNumber>
    </recommendedName>
</protein>
<dbReference type="KEGG" id="abut:Ami103574_00015"/>
<evidence type="ECO:0000256" key="13">
    <source>
        <dbReference type="PIRSR" id="PIRSR600183-50"/>
    </source>
</evidence>
<comment type="function">
    <text evidence="12">Specifically catalyzes the decarboxylation of meso-diaminopimelate (meso-DAP) to L-lysine.</text>
</comment>
<dbReference type="EC" id="4.1.1.20" evidence="10 12"/>
<dbReference type="NCBIfam" id="TIGR01048">
    <property type="entry name" value="lysA"/>
    <property type="match status" value="1"/>
</dbReference>
<dbReference type="InterPro" id="IPR029066">
    <property type="entry name" value="PLP-binding_barrel"/>
</dbReference>
<evidence type="ECO:0000256" key="3">
    <source>
        <dbReference type="ARBA" id="ARBA00022793"/>
    </source>
</evidence>
<dbReference type="UniPathway" id="UPA00034">
    <property type="reaction ID" value="UER00027"/>
</dbReference>
<feature type="modified residue" description="N6-(pyridoxal phosphate)lysine" evidence="12 13">
    <location>
        <position position="58"/>
    </location>
</feature>
<evidence type="ECO:0000256" key="10">
    <source>
        <dbReference type="ARBA" id="ARBA00066427"/>
    </source>
</evidence>
<reference evidence="16 17" key="1">
    <citation type="submission" date="2020-02" db="EMBL/GenBank/DDBJ databases">
        <authorList>
            <person name="Kim Y.B."/>
            <person name="Roh S.W."/>
        </authorList>
    </citation>
    <scope>NUCLEOTIDE SEQUENCE [LARGE SCALE GENOMIC DNA]</scope>
    <source>
        <strain evidence="16 17">DSM 103574</strain>
    </source>
</reference>
<organism evidence="16 17">
    <name type="scientific">Aminipila butyrica</name>
    <dbReference type="NCBI Taxonomy" id="433296"/>
    <lineage>
        <taxon>Bacteria</taxon>
        <taxon>Bacillati</taxon>
        <taxon>Bacillota</taxon>
        <taxon>Clostridia</taxon>
        <taxon>Peptostreptococcales</taxon>
        <taxon>Anaerovoracaceae</taxon>
        <taxon>Aminipila</taxon>
    </lineage>
</organism>